<sequence>MKKILILASIISLSLGTKDLLAQHKQLIAHRGAWKNTHTPQNSIASLVEAIKLKSYGSEFDVHMTKDNQLVVNHDHDFYGIDIEKATYAELLVKTHPNGEHIPLLKDFLAAGLKQKKTKLILEIKSSRISKERTLEHTEAVYQLVQELKAQKAVEYIAFDYDACKKLVTLNPQVQVQYLSGNIEPKQIKADGLTGIDYHVSIFKKNPTWIKEAQNLGLKVNVWTVNNEVDIKDLLAQKVDFITTDEPELLIRILKK</sequence>
<gene>
    <name evidence="2" type="ORF">J5U18_02590</name>
</gene>
<dbReference type="Pfam" id="PF03009">
    <property type="entry name" value="GDPD"/>
    <property type="match status" value="1"/>
</dbReference>
<accession>A0A8T4HCG0</accession>
<dbReference type="PANTHER" id="PTHR46211:SF1">
    <property type="entry name" value="GLYCEROPHOSPHODIESTER PHOSPHODIESTERASE, CYTOPLASMIC"/>
    <property type="match status" value="1"/>
</dbReference>
<dbReference type="Gene3D" id="3.20.20.190">
    <property type="entry name" value="Phosphatidylinositol (PI) phosphodiesterase"/>
    <property type="match status" value="1"/>
</dbReference>
<dbReference type="PROSITE" id="PS51704">
    <property type="entry name" value="GP_PDE"/>
    <property type="match status" value="1"/>
</dbReference>
<evidence type="ECO:0000313" key="3">
    <source>
        <dbReference type="Proteomes" id="UP000679691"/>
    </source>
</evidence>
<protein>
    <submittedName>
        <fullName evidence="2">Glycerophosphodiester phosphodiesterase</fullName>
    </submittedName>
</protein>
<dbReference type="GO" id="GO:0008081">
    <property type="term" value="F:phosphoric diester hydrolase activity"/>
    <property type="evidence" value="ECO:0007669"/>
    <property type="project" value="InterPro"/>
</dbReference>
<dbReference type="PANTHER" id="PTHR46211">
    <property type="entry name" value="GLYCEROPHOSPHORYL DIESTER PHOSPHODIESTERASE"/>
    <property type="match status" value="1"/>
</dbReference>
<dbReference type="InterPro" id="IPR017946">
    <property type="entry name" value="PLC-like_Pdiesterase_TIM-brl"/>
</dbReference>
<reference evidence="2" key="1">
    <citation type="submission" date="2021-03" db="EMBL/GenBank/DDBJ databases">
        <authorList>
            <person name="Lu T."/>
            <person name="Wang Q."/>
            <person name="Han X."/>
        </authorList>
    </citation>
    <scope>NUCLEOTIDE SEQUENCE</scope>
    <source>
        <strain evidence="2">WQ 2009</strain>
    </source>
</reference>
<comment type="caution">
    <text evidence="2">The sequence shown here is derived from an EMBL/GenBank/DDBJ whole genome shotgun (WGS) entry which is preliminary data.</text>
</comment>
<dbReference type="InterPro" id="IPR030395">
    <property type="entry name" value="GP_PDE_dom"/>
</dbReference>
<dbReference type="SUPFAM" id="SSF51695">
    <property type="entry name" value="PLC-like phosphodiesterases"/>
    <property type="match status" value="1"/>
</dbReference>
<evidence type="ECO:0000313" key="2">
    <source>
        <dbReference type="EMBL" id="MBP3942461.1"/>
    </source>
</evidence>
<dbReference type="Proteomes" id="UP000679691">
    <property type="component" value="Unassembled WGS sequence"/>
</dbReference>
<dbReference type="RefSeq" id="WP_353545943.1">
    <property type="nucleotide sequence ID" value="NZ_JAGKSB010000002.1"/>
</dbReference>
<proteinExistence type="predicted"/>
<dbReference type="AlphaFoldDB" id="A0A8T4HCG0"/>
<keyword evidence="3" id="KW-1185">Reference proteome</keyword>
<dbReference type="EMBL" id="JAGKSB010000002">
    <property type="protein sequence ID" value="MBP3942461.1"/>
    <property type="molecule type" value="Genomic_DNA"/>
</dbReference>
<feature type="domain" description="GP-PDE" evidence="1">
    <location>
        <begin position="25"/>
        <end position="254"/>
    </location>
</feature>
<organism evidence="2 3">
    <name type="scientific">Rhinopithecimicrobium faecis</name>
    <dbReference type="NCBI Taxonomy" id="2820698"/>
    <lineage>
        <taxon>Bacteria</taxon>
        <taxon>Pseudomonadati</taxon>
        <taxon>Bacteroidota</taxon>
        <taxon>Sphingobacteriia</taxon>
        <taxon>Sphingobacteriales</taxon>
        <taxon>Sphingobacteriaceae</taxon>
        <taxon>Rhinopithecimicrobium</taxon>
    </lineage>
</organism>
<dbReference type="GO" id="GO:0006629">
    <property type="term" value="P:lipid metabolic process"/>
    <property type="evidence" value="ECO:0007669"/>
    <property type="project" value="InterPro"/>
</dbReference>
<name>A0A8T4HCG0_9SPHI</name>
<evidence type="ECO:0000259" key="1">
    <source>
        <dbReference type="PROSITE" id="PS51704"/>
    </source>
</evidence>